<accession>A0AAP0L3W4</accession>
<gene>
    <name evidence="2" type="ORF">Syun_004783</name>
</gene>
<dbReference type="AlphaFoldDB" id="A0AAP0L3W4"/>
<evidence type="ECO:0000313" key="2">
    <source>
        <dbReference type="EMBL" id="KAK9163881.1"/>
    </source>
</evidence>
<keyword evidence="3" id="KW-1185">Reference proteome</keyword>
<comment type="caution">
    <text evidence="2">The sequence shown here is derived from an EMBL/GenBank/DDBJ whole genome shotgun (WGS) entry which is preliminary data.</text>
</comment>
<organism evidence="2 3">
    <name type="scientific">Stephania yunnanensis</name>
    <dbReference type="NCBI Taxonomy" id="152371"/>
    <lineage>
        <taxon>Eukaryota</taxon>
        <taxon>Viridiplantae</taxon>
        <taxon>Streptophyta</taxon>
        <taxon>Embryophyta</taxon>
        <taxon>Tracheophyta</taxon>
        <taxon>Spermatophyta</taxon>
        <taxon>Magnoliopsida</taxon>
        <taxon>Ranunculales</taxon>
        <taxon>Menispermaceae</taxon>
        <taxon>Menispermoideae</taxon>
        <taxon>Cissampelideae</taxon>
        <taxon>Stephania</taxon>
    </lineage>
</organism>
<sequence>MRKNGVERTSQWESGSMRASRNGSRASRGGEERERLVGDMQSSERDVADERGLGPDRPSRSGRRDAELRRFRQRT</sequence>
<feature type="compositionally biased region" description="Basic and acidic residues" evidence="1">
    <location>
        <begin position="28"/>
        <end position="75"/>
    </location>
</feature>
<feature type="compositionally biased region" description="Low complexity" evidence="1">
    <location>
        <begin position="14"/>
        <end position="27"/>
    </location>
</feature>
<protein>
    <submittedName>
        <fullName evidence="2">Uncharacterized protein</fullName>
    </submittedName>
</protein>
<feature type="region of interest" description="Disordered" evidence="1">
    <location>
        <begin position="1"/>
        <end position="75"/>
    </location>
</feature>
<dbReference type="EMBL" id="JBBNAF010000002">
    <property type="protein sequence ID" value="KAK9163881.1"/>
    <property type="molecule type" value="Genomic_DNA"/>
</dbReference>
<dbReference type="Proteomes" id="UP001420932">
    <property type="component" value="Unassembled WGS sequence"/>
</dbReference>
<reference evidence="2 3" key="1">
    <citation type="submission" date="2024-01" db="EMBL/GenBank/DDBJ databases">
        <title>Genome assemblies of Stephania.</title>
        <authorList>
            <person name="Yang L."/>
        </authorList>
    </citation>
    <scope>NUCLEOTIDE SEQUENCE [LARGE SCALE GENOMIC DNA]</scope>
    <source>
        <strain evidence="2">YNDBR</strain>
        <tissue evidence="2">Leaf</tissue>
    </source>
</reference>
<proteinExistence type="predicted"/>
<evidence type="ECO:0000313" key="3">
    <source>
        <dbReference type="Proteomes" id="UP001420932"/>
    </source>
</evidence>
<evidence type="ECO:0000256" key="1">
    <source>
        <dbReference type="SAM" id="MobiDB-lite"/>
    </source>
</evidence>
<name>A0AAP0L3W4_9MAGN</name>